<feature type="compositionally biased region" description="Low complexity" evidence="1">
    <location>
        <begin position="102"/>
        <end position="119"/>
    </location>
</feature>
<reference evidence="3" key="2">
    <citation type="submission" date="2020-09" db="EMBL/GenBank/DDBJ databases">
        <authorList>
            <person name="Sun Q."/>
            <person name="Zhou Y."/>
        </authorList>
    </citation>
    <scope>NUCLEOTIDE SEQUENCE</scope>
    <source>
        <strain evidence="3">CGMCC 4.7403</strain>
    </source>
</reference>
<evidence type="ECO:0000313" key="4">
    <source>
        <dbReference type="Proteomes" id="UP000603227"/>
    </source>
</evidence>
<feature type="domain" description="S-adenosylmethionine-dependent methyltransferase Rv2258c-like winged HTH" evidence="2">
    <location>
        <begin position="5"/>
        <end position="44"/>
    </location>
</feature>
<reference evidence="3" key="1">
    <citation type="journal article" date="2014" name="Int. J. Syst. Evol. Microbiol.">
        <title>Complete genome sequence of Corynebacterium casei LMG S-19264T (=DSM 44701T), isolated from a smear-ripened cheese.</title>
        <authorList>
            <consortium name="US DOE Joint Genome Institute (JGI-PGF)"/>
            <person name="Walter F."/>
            <person name="Albersmeier A."/>
            <person name="Kalinowski J."/>
            <person name="Ruckert C."/>
        </authorList>
    </citation>
    <scope>NUCLEOTIDE SEQUENCE</scope>
    <source>
        <strain evidence="3">CGMCC 4.7403</strain>
    </source>
</reference>
<feature type="region of interest" description="Disordered" evidence="1">
    <location>
        <begin position="102"/>
        <end position="145"/>
    </location>
</feature>
<dbReference type="AlphaFoldDB" id="A0A918ZN76"/>
<keyword evidence="4" id="KW-1185">Reference proteome</keyword>
<protein>
    <recommendedName>
        <fullName evidence="2">S-adenosylmethionine-dependent methyltransferase Rv2258c-like winged HTH domain-containing protein</fullName>
    </recommendedName>
</protein>
<dbReference type="Proteomes" id="UP000603227">
    <property type="component" value="Unassembled WGS sequence"/>
</dbReference>
<organism evidence="3 4">
    <name type="scientific">Streptomyces capitiformicae</name>
    <dbReference type="NCBI Taxonomy" id="2014920"/>
    <lineage>
        <taxon>Bacteria</taxon>
        <taxon>Bacillati</taxon>
        <taxon>Actinomycetota</taxon>
        <taxon>Actinomycetes</taxon>
        <taxon>Kitasatosporales</taxon>
        <taxon>Streptomycetaceae</taxon>
        <taxon>Streptomyces</taxon>
    </lineage>
</organism>
<evidence type="ECO:0000313" key="3">
    <source>
        <dbReference type="EMBL" id="GHE59998.1"/>
    </source>
</evidence>
<name>A0A918ZN76_9ACTN</name>
<evidence type="ECO:0000259" key="2">
    <source>
        <dbReference type="Pfam" id="PF21320"/>
    </source>
</evidence>
<dbReference type="RefSeq" id="WP_189787614.1">
    <property type="nucleotide sequence ID" value="NZ_BNAT01000050.1"/>
</dbReference>
<sequence>MGKLAQDLNERYVRERLRGLTAAGCLEEPEPGRFTLPAEHAPALADEKGPMFLDGVHQMMPAALAPYEQLTEAFRSGGGVRQSDYPDIAQVPRICALPVPGAAVGASPAHGGPSRSSEAGSGGDAGSGGGACQASGCRRDFRNTP</sequence>
<dbReference type="EMBL" id="BNAT01000050">
    <property type="protein sequence ID" value="GHE59998.1"/>
    <property type="molecule type" value="Genomic_DNA"/>
</dbReference>
<feature type="compositionally biased region" description="Gly residues" evidence="1">
    <location>
        <begin position="120"/>
        <end position="131"/>
    </location>
</feature>
<proteinExistence type="predicted"/>
<dbReference type="Pfam" id="PF21320">
    <property type="entry name" value="WHD_Rv2258c"/>
    <property type="match status" value="1"/>
</dbReference>
<evidence type="ECO:0000256" key="1">
    <source>
        <dbReference type="SAM" id="MobiDB-lite"/>
    </source>
</evidence>
<dbReference type="InterPro" id="IPR048711">
    <property type="entry name" value="WHD_Rv2258c"/>
</dbReference>
<accession>A0A918ZN76</accession>
<comment type="caution">
    <text evidence="3">The sequence shown here is derived from an EMBL/GenBank/DDBJ whole genome shotgun (WGS) entry which is preliminary data.</text>
</comment>
<gene>
    <name evidence="3" type="ORF">GCM10017771_83060</name>
</gene>